<evidence type="ECO:0000313" key="3">
    <source>
        <dbReference type="Proteomes" id="UP001494902"/>
    </source>
</evidence>
<protein>
    <submittedName>
        <fullName evidence="2">VOC family protein</fullName>
    </submittedName>
</protein>
<name>A0ABV1KIA4_9PSEU</name>
<dbReference type="Pfam" id="PF00903">
    <property type="entry name" value="Glyoxalase"/>
    <property type="match status" value="1"/>
</dbReference>
<sequence>MEILASRAILRPADPAAAVAFYRDTLGLAISREFPGGTVFFLGSGFLEVSARPSGAPDTGAGEVAPDAGGLRLWLQVRDLDAAHAELSAAGVPVLREPAQEPWGLHEMWVADPDGTRIVLVQIPADHPIRRDTRADPR</sequence>
<dbReference type="PROSITE" id="PS51819">
    <property type="entry name" value="VOC"/>
    <property type="match status" value="1"/>
</dbReference>
<feature type="domain" description="VOC" evidence="1">
    <location>
        <begin position="3"/>
        <end position="123"/>
    </location>
</feature>
<dbReference type="Gene3D" id="3.10.180.10">
    <property type="entry name" value="2,3-Dihydroxybiphenyl 1,2-Dioxygenase, domain 1"/>
    <property type="match status" value="1"/>
</dbReference>
<accession>A0ABV1KIA4</accession>
<proteinExistence type="predicted"/>
<gene>
    <name evidence="2" type="ORF">WIS52_27220</name>
</gene>
<comment type="caution">
    <text evidence="2">The sequence shown here is derived from an EMBL/GenBank/DDBJ whole genome shotgun (WGS) entry which is preliminary data.</text>
</comment>
<reference evidence="2 3" key="1">
    <citation type="submission" date="2024-03" db="EMBL/GenBank/DDBJ databases">
        <title>Draft genome sequence of Pseudonocardia nematodicida JCM 31783.</title>
        <authorList>
            <person name="Butdee W."/>
            <person name="Duangmal K."/>
        </authorList>
    </citation>
    <scope>NUCLEOTIDE SEQUENCE [LARGE SCALE GENOMIC DNA]</scope>
    <source>
        <strain evidence="2 3">JCM 31783</strain>
    </source>
</reference>
<dbReference type="Proteomes" id="UP001494902">
    <property type="component" value="Unassembled WGS sequence"/>
</dbReference>
<dbReference type="InterPro" id="IPR004360">
    <property type="entry name" value="Glyas_Fos-R_dOase_dom"/>
</dbReference>
<organism evidence="2 3">
    <name type="scientific">Pseudonocardia nematodicida</name>
    <dbReference type="NCBI Taxonomy" id="1206997"/>
    <lineage>
        <taxon>Bacteria</taxon>
        <taxon>Bacillati</taxon>
        <taxon>Actinomycetota</taxon>
        <taxon>Actinomycetes</taxon>
        <taxon>Pseudonocardiales</taxon>
        <taxon>Pseudonocardiaceae</taxon>
        <taxon>Pseudonocardia</taxon>
    </lineage>
</organism>
<dbReference type="InterPro" id="IPR037523">
    <property type="entry name" value="VOC_core"/>
</dbReference>
<evidence type="ECO:0000313" key="2">
    <source>
        <dbReference type="EMBL" id="MEQ3554175.1"/>
    </source>
</evidence>
<dbReference type="RefSeq" id="WP_349301244.1">
    <property type="nucleotide sequence ID" value="NZ_JBEDNQ010000013.1"/>
</dbReference>
<keyword evidence="3" id="KW-1185">Reference proteome</keyword>
<dbReference type="EMBL" id="JBEDNQ010000013">
    <property type="protein sequence ID" value="MEQ3554175.1"/>
    <property type="molecule type" value="Genomic_DNA"/>
</dbReference>
<dbReference type="InterPro" id="IPR029068">
    <property type="entry name" value="Glyas_Bleomycin-R_OHBP_Dase"/>
</dbReference>
<dbReference type="SUPFAM" id="SSF54593">
    <property type="entry name" value="Glyoxalase/Bleomycin resistance protein/Dihydroxybiphenyl dioxygenase"/>
    <property type="match status" value="1"/>
</dbReference>
<evidence type="ECO:0000259" key="1">
    <source>
        <dbReference type="PROSITE" id="PS51819"/>
    </source>
</evidence>